<evidence type="ECO:0000313" key="1">
    <source>
        <dbReference type="EMBL" id="OXU21490.1"/>
    </source>
</evidence>
<proteinExistence type="predicted"/>
<dbReference type="AlphaFoldDB" id="A0A232ET01"/>
<dbReference type="Proteomes" id="UP000215335">
    <property type="component" value="Unassembled WGS sequence"/>
</dbReference>
<sequence length="65" mass="7621">MKKHNYKQVSQKQNSQRIIQTYKNQVLMNSRLELVIEDESNSNDTLNNANLDCSIPLTDFLKDYS</sequence>
<name>A0A232ET01_9HYME</name>
<dbReference type="EMBL" id="NNAY01002350">
    <property type="protein sequence ID" value="OXU21490.1"/>
    <property type="molecule type" value="Genomic_DNA"/>
</dbReference>
<reference evidence="1 2" key="1">
    <citation type="journal article" date="2017" name="Curr. Biol.">
        <title>The Evolution of Venom by Co-option of Single-Copy Genes.</title>
        <authorList>
            <person name="Martinson E.O."/>
            <person name="Mrinalini"/>
            <person name="Kelkar Y.D."/>
            <person name="Chang C.H."/>
            <person name="Werren J.H."/>
        </authorList>
    </citation>
    <scope>NUCLEOTIDE SEQUENCE [LARGE SCALE GENOMIC DNA]</scope>
    <source>
        <strain evidence="1 2">Alberta</strain>
        <tissue evidence="1">Whole body</tissue>
    </source>
</reference>
<evidence type="ECO:0000313" key="2">
    <source>
        <dbReference type="Proteomes" id="UP000215335"/>
    </source>
</evidence>
<keyword evidence="2" id="KW-1185">Reference proteome</keyword>
<gene>
    <name evidence="1" type="ORF">TSAR_004472</name>
</gene>
<accession>A0A232ET01</accession>
<organism evidence="1 2">
    <name type="scientific">Trichomalopsis sarcophagae</name>
    <dbReference type="NCBI Taxonomy" id="543379"/>
    <lineage>
        <taxon>Eukaryota</taxon>
        <taxon>Metazoa</taxon>
        <taxon>Ecdysozoa</taxon>
        <taxon>Arthropoda</taxon>
        <taxon>Hexapoda</taxon>
        <taxon>Insecta</taxon>
        <taxon>Pterygota</taxon>
        <taxon>Neoptera</taxon>
        <taxon>Endopterygota</taxon>
        <taxon>Hymenoptera</taxon>
        <taxon>Apocrita</taxon>
        <taxon>Proctotrupomorpha</taxon>
        <taxon>Chalcidoidea</taxon>
        <taxon>Pteromalidae</taxon>
        <taxon>Pteromalinae</taxon>
        <taxon>Trichomalopsis</taxon>
    </lineage>
</organism>
<protein>
    <submittedName>
        <fullName evidence="1">Uncharacterized protein</fullName>
    </submittedName>
</protein>
<comment type="caution">
    <text evidence="1">The sequence shown here is derived from an EMBL/GenBank/DDBJ whole genome shotgun (WGS) entry which is preliminary data.</text>
</comment>